<evidence type="ECO:0000313" key="1">
    <source>
        <dbReference type="EMBL" id="KIJ47925.1"/>
    </source>
</evidence>
<gene>
    <name evidence="1" type="ORF">M422DRAFT_248507</name>
</gene>
<evidence type="ECO:0000313" key="2">
    <source>
        <dbReference type="Proteomes" id="UP000054279"/>
    </source>
</evidence>
<dbReference type="EMBL" id="KN837100">
    <property type="protein sequence ID" value="KIJ47925.1"/>
    <property type="molecule type" value="Genomic_DNA"/>
</dbReference>
<keyword evidence="2" id="KW-1185">Reference proteome</keyword>
<sequence length="277" mass="30781">MPHTNNLTHFLCGPLTASSCSVFSVLVTLFEHSPALQDLYVNAMMFVDPFPPHTKDSHELNLNHKRPIMLSLRAVCLLLIFTVSNTLSGVHAKFVDLLIRSCPSIVDLRLLFVRNVDPYPQFLLQGNWPNLARLTLEGQGFYSEGLSKAQKSLIMRNFLSRHSTLRCLSFLGTNLIFKDSIAECSLLNMQSFCLRHHVTTFAATLPVTAAANIRHLWVEVTSTCLLARRLMTRLQSRVLSEPSGSAVSLTTLLDTLSISVEGISMDSKKAGTILSPR</sequence>
<proteinExistence type="predicted"/>
<dbReference type="HOGENOM" id="CLU_1005328_0_0_1"/>
<name>A0A0C9W4R0_SPHS4</name>
<accession>A0A0C9W4R0</accession>
<reference evidence="1 2" key="1">
    <citation type="submission" date="2014-06" db="EMBL/GenBank/DDBJ databases">
        <title>Evolutionary Origins and Diversification of the Mycorrhizal Mutualists.</title>
        <authorList>
            <consortium name="DOE Joint Genome Institute"/>
            <consortium name="Mycorrhizal Genomics Consortium"/>
            <person name="Kohler A."/>
            <person name="Kuo A."/>
            <person name="Nagy L.G."/>
            <person name="Floudas D."/>
            <person name="Copeland A."/>
            <person name="Barry K.W."/>
            <person name="Cichocki N."/>
            <person name="Veneault-Fourrey C."/>
            <person name="LaButti K."/>
            <person name="Lindquist E.A."/>
            <person name="Lipzen A."/>
            <person name="Lundell T."/>
            <person name="Morin E."/>
            <person name="Murat C."/>
            <person name="Riley R."/>
            <person name="Ohm R."/>
            <person name="Sun H."/>
            <person name="Tunlid A."/>
            <person name="Henrissat B."/>
            <person name="Grigoriev I.V."/>
            <person name="Hibbett D.S."/>
            <person name="Martin F."/>
        </authorList>
    </citation>
    <scope>NUCLEOTIDE SEQUENCE [LARGE SCALE GENOMIC DNA]</scope>
    <source>
        <strain evidence="1 2">SS14</strain>
    </source>
</reference>
<dbReference type="Proteomes" id="UP000054279">
    <property type="component" value="Unassembled WGS sequence"/>
</dbReference>
<dbReference type="AlphaFoldDB" id="A0A0C9W4R0"/>
<organism evidence="1 2">
    <name type="scientific">Sphaerobolus stellatus (strain SS14)</name>
    <dbReference type="NCBI Taxonomy" id="990650"/>
    <lineage>
        <taxon>Eukaryota</taxon>
        <taxon>Fungi</taxon>
        <taxon>Dikarya</taxon>
        <taxon>Basidiomycota</taxon>
        <taxon>Agaricomycotina</taxon>
        <taxon>Agaricomycetes</taxon>
        <taxon>Phallomycetidae</taxon>
        <taxon>Geastrales</taxon>
        <taxon>Sphaerobolaceae</taxon>
        <taxon>Sphaerobolus</taxon>
    </lineage>
</organism>
<protein>
    <submittedName>
        <fullName evidence="1">Uncharacterized protein</fullName>
    </submittedName>
</protein>